<feature type="coiled-coil region" evidence="5">
    <location>
        <begin position="173"/>
        <end position="207"/>
    </location>
</feature>
<dbReference type="Proteomes" id="UP000292262">
    <property type="component" value="Unassembled WGS sequence"/>
</dbReference>
<comment type="caution">
    <text evidence="8">The sequence shown here is derived from an EMBL/GenBank/DDBJ whole genome shotgun (WGS) entry which is preliminary data.</text>
</comment>
<name>A0A4Q7NZ08_9FLAO</name>
<dbReference type="RefSeq" id="WP_130287231.1">
    <property type="nucleotide sequence ID" value="NZ_SGXE01000003.1"/>
</dbReference>
<dbReference type="OrthoDB" id="7057889at2"/>
<evidence type="ECO:0000313" key="8">
    <source>
        <dbReference type="EMBL" id="RZS92554.1"/>
    </source>
</evidence>
<evidence type="ECO:0000256" key="2">
    <source>
        <dbReference type="ARBA" id="ARBA00022692"/>
    </source>
</evidence>
<comment type="subcellular location">
    <subcellularLocation>
        <location evidence="1">Membrane</location>
        <topology evidence="1">Single-pass membrane protein</topology>
    </subcellularLocation>
</comment>
<feature type="domain" description="Multidrug resistance protein MdtA-like alpha-helical hairpin" evidence="7">
    <location>
        <begin position="180"/>
        <end position="229"/>
    </location>
</feature>
<evidence type="ECO:0000256" key="3">
    <source>
        <dbReference type="ARBA" id="ARBA00022989"/>
    </source>
</evidence>
<evidence type="ECO:0000256" key="1">
    <source>
        <dbReference type="ARBA" id="ARBA00004167"/>
    </source>
</evidence>
<keyword evidence="5" id="KW-0175">Coiled coil</keyword>
<keyword evidence="3 6" id="KW-1133">Transmembrane helix</keyword>
<dbReference type="PRINTS" id="PR01490">
    <property type="entry name" value="RTXTOXIND"/>
</dbReference>
<dbReference type="Pfam" id="PF25876">
    <property type="entry name" value="HH_MFP_RND"/>
    <property type="match status" value="1"/>
</dbReference>
<dbReference type="InterPro" id="IPR058624">
    <property type="entry name" value="MdtA-like_HH"/>
</dbReference>
<dbReference type="PANTHER" id="PTHR30386:SF26">
    <property type="entry name" value="TRANSPORT PROTEIN COMB"/>
    <property type="match status" value="1"/>
</dbReference>
<dbReference type="InterPro" id="IPR050739">
    <property type="entry name" value="MFP"/>
</dbReference>
<protein>
    <submittedName>
        <fullName evidence="8">HlyD family secretion protein</fullName>
    </submittedName>
</protein>
<dbReference type="Gene3D" id="2.40.30.170">
    <property type="match status" value="1"/>
</dbReference>
<feature type="transmembrane region" description="Helical" evidence="6">
    <location>
        <begin position="29"/>
        <end position="48"/>
    </location>
</feature>
<gene>
    <name evidence="8" type="ORF">EV197_2692</name>
</gene>
<dbReference type="GO" id="GO:0016020">
    <property type="term" value="C:membrane"/>
    <property type="evidence" value="ECO:0007669"/>
    <property type="project" value="UniProtKB-SubCell"/>
</dbReference>
<evidence type="ECO:0000313" key="9">
    <source>
        <dbReference type="Proteomes" id="UP000292262"/>
    </source>
</evidence>
<proteinExistence type="predicted"/>
<accession>A0A4Q7NZ08</accession>
<evidence type="ECO:0000256" key="5">
    <source>
        <dbReference type="SAM" id="Coils"/>
    </source>
</evidence>
<dbReference type="AlphaFoldDB" id="A0A4Q7NZ08"/>
<keyword evidence="2 6" id="KW-0812">Transmembrane</keyword>
<reference evidence="8 9" key="1">
    <citation type="submission" date="2019-02" db="EMBL/GenBank/DDBJ databases">
        <title>Genomic Encyclopedia of Type Strains, Phase IV (KMG-IV): sequencing the most valuable type-strain genomes for metagenomic binning, comparative biology and taxonomic classification.</title>
        <authorList>
            <person name="Goeker M."/>
        </authorList>
    </citation>
    <scope>NUCLEOTIDE SEQUENCE [LARGE SCALE GENOMIC DNA]</scope>
    <source>
        <strain evidence="8 9">DSM 17196</strain>
    </source>
</reference>
<keyword evidence="9" id="KW-1185">Reference proteome</keyword>
<organism evidence="8 9">
    <name type="scientific">Aquimarina brevivitae</name>
    <dbReference type="NCBI Taxonomy" id="323412"/>
    <lineage>
        <taxon>Bacteria</taxon>
        <taxon>Pseudomonadati</taxon>
        <taxon>Bacteroidota</taxon>
        <taxon>Flavobacteriia</taxon>
        <taxon>Flavobacteriales</taxon>
        <taxon>Flavobacteriaceae</taxon>
        <taxon>Aquimarina</taxon>
    </lineage>
</organism>
<evidence type="ECO:0000259" key="7">
    <source>
        <dbReference type="Pfam" id="PF25876"/>
    </source>
</evidence>
<dbReference type="EMBL" id="SGXE01000003">
    <property type="protein sequence ID" value="RZS92554.1"/>
    <property type="molecule type" value="Genomic_DNA"/>
</dbReference>
<dbReference type="Gene3D" id="1.10.287.470">
    <property type="entry name" value="Helix hairpin bin"/>
    <property type="match status" value="1"/>
</dbReference>
<keyword evidence="4 6" id="KW-0472">Membrane</keyword>
<dbReference type="PANTHER" id="PTHR30386">
    <property type="entry name" value="MEMBRANE FUSION SUBUNIT OF EMRAB-TOLC MULTIDRUG EFFLUX PUMP"/>
    <property type="match status" value="1"/>
</dbReference>
<dbReference type="SUPFAM" id="SSF111369">
    <property type="entry name" value="HlyD-like secretion proteins"/>
    <property type="match status" value="1"/>
</dbReference>
<evidence type="ECO:0000256" key="6">
    <source>
        <dbReference type="SAM" id="Phobius"/>
    </source>
</evidence>
<sequence>MPDNLNDIELRSEEVQEILTKVPHWMIRWGNGLILFLTLLILFLSWLIKYPDVIPAEAIITTEIPPQKEYAKVTGKIEAILVEDNQIVPANTPLAIMQNTANYKDIFLLQSIIDTIQVVNNRSFTFPINQLPVLFLGEVETSFALFENSYSEYILNKELQPYSNEELANQISLSELYRRYETLKAQKKIAQAELEFKEKELERQKSLYKRGVISAQEYENKELDYLQSKRNYQNNNVQLSQIKESISTANKTSKGTQINRRKEEINLFKKVLQSFDQLKKAIKDWELQYVLQSDIEGRVSFLNFWTEGQNVNAGDLVCIVIPSEDSSYIAKIKAPSQNSGKIKVGQTALVKLENYPDNEFGTITGKVKNISLLPDKDGLYLIDVALPDKLITSYDKEIPFKQEMRGVVEIITEDLRLIERFLYQFRAITGRS</sequence>
<evidence type="ECO:0000256" key="4">
    <source>
        <dbReference type="ARBA" id="ARBA00023136"/>
    </source>
</evidence>